<accession>A0A9P4NQ82</accession>
<keyword evidence="2" id="KW-0472">Membrane</keyword>
<evidence type="ECO:0000313" key="4">
    <source>
        <dbReference type="Proteomes" id="UP000800235"/>
    </source>
</evidence>
<keyword evidence="2" id="KW-0812">Transmembrane</keyword>
<feature type="region of interest" description="Disordered" evidence="1">
    <location>
        <begin position="587"/>
        <end position="606"/>
    </location>
</feature>
<reference evidence="3" key="1">
    <citation type="journal article" date="2020" name="Stud. Mycol.">
        <title>101 Dothideomycetes genomes: a test case for predicting lifestyles and emergence of pathogens.</title>
        <authorList>
            <person name="Haridas S."/>
            <person name="Albert R."/>
            <person name="Binder M."/>
            <person name="Bloem J."/>
            <person name="Labutti K."/>
            <person name="Salamov A."/>
            <person name="Andreopoulos B."/>
            <person name="Baker S."/>
            <person name="Barry K."/>
            <person name="Bills G."/>
            <person name="Bluhm B."/>
            <person name="Cannon C."/>
            <person name="Castanera R."/>
            <person name="Culley D."/>
            <person name="Daum C."/>
            <person name="Ezra D."/>
            <person name="Gonzalez J."/>
            <person name="Henrissat B."/>
            <person name="Kuo A."/>
            <person name="Liang C."/>
            <person name="Lipzen A."/>
            <person name="Lutzoni F."/>
            <person name="Magnuson J."/>
            <person name="Mondo S."/>
            <person name="Nolan M."/>
            <person name="Ohm R."/>
            <person name="Pangilinan J."/>
            <person name="Park H.-J."/>
            <person name="Ramirez L."/>
            <person name="Alfaro M."/>
            <person name="Sun H."/>
            <person name="Tritt A."/>
            <person name="Yoshinaga Y."/>
            <person name="Zwiers L.-H."/>
            <person name="Turgeon B."/>
            <person name="Goodwin S."/>
            <person name="Spatafora J."/>
            <person name="Crous P."/>
            <person name="Grigoriev I."/>
        </authorList>
    </citation>
    <scope>NUCLEOTIDE SEQUENCE</scope>
    <source>
        <strain evidence="3">CBS 130266</strain>
    </source>
</reference>
<evidence type="ECO:0000256" key="1">
    <source>
        <dbReference type="SAM" id="MobiDB-lite"/>
    </source>
</evidence>
<feature type="region of interest" description="Disordered" evidence="1">
    <location>
        <begin position="333"/>
        <end position="367"/>
    </location>
</feature>
<name>A0A9P4NQ82_9PEZI</name>
<feature type="region of interest" description="Disordered" evidence="1">
    <location>
        <begin position="466"/>
        <end position="490"/>
    </location>
</feature>
<feature type="compositionally biased region" description="Polar residues" evidence="1">
    <location>
        <begin position="28"/>
        <end position="37"/>
    </location>
</feature>
<gene>
    <name evidence="3" type="ORF">EJ08DRAFT_734554</name>
</gene>
<feature type="region of interest" description="Disordered" evidence="1">
    <location>
        <begin position="25"/>
        <end position="51"/>
    </location>
</feature>
<dbReference type="Proteomes" id="UP000800235">
    <property type="component" value="Unassembled WGS sequence"/>
</dbReference>
<protein>
    <submittedName>
        <fullName evidence="3">Uncharacterized protein</fullName>
    </submittedName>
</protein>
<keyword evidence="2" id="KW-1133">Transmembrane helix</keyword>
<feature type="transmembrane region" description="Helical" evidence="2">
    <location>
        <begin position="208"/>
        <end position="232"/>
    </location>
</feature>
<dbReference type="OrthoDB" id="5404940at2759"/>
<feature type="compositionally biased region" description="Basic and acidic residues" evidence="1">
    <location>
        <begin position="466"/>
        <end position="475"/>
    </location>
</feature>
<evidence type="ECO:0000256" key="2">
    <source>
        <dbReference type="SAM" id="Phobius"/>
    </source>
</evidence>
<evidence type="ECO:0000313" key="3">
    <source>
        <dbReference type="EMBL" id="KAF2430059.1"/>
    </source>
</evidence>
<feature type="compositionally biased region" description="Low complexity" evidence="1">
    <location>
        <begin position="479"/>
        <end position="490"/>
    </location>
</feature>
<organism evidence="3 4">
    <name type="scientific">Tothia fuscella</name>
    <dbReference type="NCBI Taxonomy" id="1048955"/>
    <lineage>
        <taxon>Eukaryota</taxon>
        <taxon>Fungi</taxon>
        <taxon>Dikarya</taxon>
        <taxon>Ascomycota</taxon>
        <taxon>Pezizomycotina</taxon>
        <taxon>Dothideomycetes</taxon>
        <taxon>Pleosporomycetidae</taxon>
        <taxon>Venturiales</taxon>
        <taxon>Cylindrosympodiaceae</taxon>
        <taxon>Tothia</taxon>
    </lineage>
</organism>
<comment type="caution">
    <text evidence="3">The sequence shown here is derived from an EMBL/GenBank/DDBJ whole genome shotgun (WGS) entry which is preliminary data.</text>
</comment>
<proteinExistence type="predicted"/>
<feature type="transmembrane region" description="Helical" evidence="2">
    <location>
        <begin position="152"/>
        <end position="175"/>
    </location>
</feature>
<dbReference type="AlphaFoldDB" id="A0A9P4NQ82"/>
<keyword evidence="4" id="KW-1185">Reference proteome</keyword>
<dbReference type="EMBL" id="MU007042">
    <property type="protein sequence ID" value="KAF2430059.1"/>
    <property type="molecule type" value="Genomic_DNA"/>
</dbReference>
<feature type="region of interest" description="Disordered" evidence="1">
    <location>
        <begin position="528"/>
        <end position="578"/>
    </location>
</feature>
<feature type="transmembrane region" description="Helical" evidence="2">
    <location>
        <begin position="94"/>
        <end position="113"/>
    </location>
</feature>
<sequence>MGGSQAPYIYNAPVHYGYSALNPPNEFNPKSVTQASQAPPPPPKPKQEGPLLNFNRHPDSYLVLPYGNTNAVPMSQKTKTTVKWMRHGQLGLRVFELLAAVGILICVICIRGTTDNEGWILRLPPGVDIAASVYAIYHLMRPAKGRTPASSASYHFFALFMDTGLIPFFVFTAMLGRANYILLPETTGRWRTVLSTKEATSNLLLATWLMSAVAAGLHVASFFFDIYLIMVFRKISQLPPDMNPLEDNLTSRRKNKHKYKNSSVTDITDKRMSEMTTSTTGTSNRMSQAQEPLIGTGRMSFWQSRNAEDGSFSPHNPTTARLSRVNLNDPVYQQSHSARGSRGDLNNQLDSPSRITSAMPSIPNISKRSSIVPSVPVYDNDANASPYGELAKQEGSNWAVLAHDSDSKPGDYDPYRTLSAAWPSRNNEAYHNSQEHAPLSAFQQQPLRMNPPTPEQEYNAKFRSVETDKENDRTQTMKSGVSTLSSSSTYSTNKTTISAMTNSTNAPKTRFYGDFAAAMRGVRQHDVVSPGPQSMVGSLHNAESEISRYSRASRPNTKRSPARAGDRRARPKSHVDSMSGTVIRKAPRAGEEEELHSYINSNSNSPRVISRSGVDVMNVGADLGVAQGRRDVSGKVAEEGRSDYKIGMFMRKASARS</sequence>